<dbReference type="AlphaFoldDB" id="A0A840N132"/>
<dbReference type="EMBL" id="JACHIJ010000005">
    <property type="protein sequence ID" value="MBB5053935.1"/>
    <property type="molecule type" value="Genomic_DNA"/>
</dbReference>
<name>A0A840N132_9BRAD</name>
<dbReference type="Proteomes" id="UP000521227">
    <property type="component" value="Unassembled WGS sequence"/>
</dbReference>
<proteinExistence type="predicted"/>
<comment type="caution">
    <text evidence="1">The sequence shown here is derived from an EMBL/GenBank/DDBJ whole genome shotgun (WGS) entry which is preliminary data.</text>
</comment>
<evidence type="ECO:0000313" key="1">
    <source>
        <dbReference type="EMBL" id="MBB5053935.1"/>
    </source>
</evidence>
<sequence length="181" mass="20163">MADIVRDWRTELVEAYPDLFHPPVGDPGAAQGSPECGEGWCDLLERAFARIRTAVQADGGSLKVAQIKEKYGTLRLYWQGSLSPEARAQVAEAVDLAEARSACTCELCGENGRLYGPDWLTTRCMTHARGRPVERPPGFENIHLMQRIVDGRLRTVACRRYDRASDRFIDVDPASLGIEEE</sequence>
<evidence type="ECO:0000313" key="2">
    <source>
        <dbReference type="Proteomes" id="UP000521227"/>
    </source>
</evidence>
<reference evidence="1 2" key="1">
    <citation type="submission" date="2020-08" db="EMBL/GenBank/DDBJ databases">
        <title>Genomic Encyclopedia of Type Strains, Phase IV (KMG-IV): sequencing the most valuable type-strain genomes for metagenomic binning, comparative biology and taxonomic classification.</title>
        <authorList>
            <person name="Goeker M."/>
        </authorList>
    </citation>
    <scope>NUCLEOTIDE SEQUENCE [LARGE SCALE GENOMIC DNA]</scope>
    <source>
        <strain evidence="1 2">DSM 17498</strain>
    </source>
</reference>
<dbReference type="RefSeq" id="WP_082757966.1">
    <property type="nucleotide sequence ID" value="NZ_JACHIJ010000005.1"/>
</dbReference>
<gene>
    <name evidence="1" type="ORF">HNQ36_003935</name>
</gene>
<protein>
    <submittedName>
        <fullName evidence="1">Uncharacterized protein</fullName>
    </submittedName>
</protein>
<accession>A0A840N132</accession>
<organism evidence="1 2">
    <name type="scientific">Afipia massiliensis</name>
    <dbReference type="NCBI Taxonomy" id="211460"/>
    <lineage>
        <taxon>Bacteria</taxon>
        <taxon>Pseudomonadati</taxon>
        <taxon>Pseudomonadota</taxon>
        <taxon>Alphaproteobacteria</taxon>
        <taxon>Hyphomicrobiales</taxon>
        <taxon>Nitrobacteraceae</taxon>
        <taxon>Afipia</taxon>
    </lineage>
</organism>